<proteinExistence type="predicted"/>
<comment type="caution">
    <text evidence="7">The sequence shown here is derived from an EMBL/GenBank/DDBJ whole genome shotgun (WGS) entry which is preliminary data.</text>
</comment>
<dbReference type="Proteomes" id="UP000289738">
    <property type="component" value="Chromosome A05"/>
</dbReference>
<dbReference type="GO" id="GO:0061630">
    <property type="term" value="F:ubiquitin protein ligase activity"/>
    <property type="evidence" value="ECO:0007669"/>
    <property type="project" value="UniProtKB-UniRule"/>
</dbReference>
<name>A0A445CYR2_ARAHY</name>
<keyword evidence="4 5" id="KW-0833">Ubl conjugation pathway</keyword>
<dbReference type="GO" id="GO:0016567">
    <property type="term" value="P:protein ubiquitination"/>
    <property type="evidence" value="ECO:0007669"/>
    <property type="project" value="UniProtKB-UniRule"/>
</dbReference>
<dbReference type="UniPathway" id="UPA00143"/>
<evidence type="ECO:0000313" key="7">
    <source>
        <dbReference type="EMBL" id="RYR56058.1"/>
    </source>
</evidence>
<dbReference type="STRING" id="3818.A0A445CYR2"/>
<dbReference type="Pfam" id="PF25598">
    <property type="entry name" value="ARM_PUB"/>
    <property type="match status" value="1"/>
</dbReference>
<dbReference type="InterPro" id="IPR058678">
    <property type="entry name" value="ARM_PUB"/>
</dbReference>
<reference evidence="7 8" key="1">
    <citation type="submission" date="2019-01" db="EMBL/GenBank/DDBJ databases">
        <title>Sequencing of cultivated peanut Arachis hypogaea provides insights into genome evolution and oil improvement.</title>
        <authorList>
            <person name="Chen X."/>
        </authorList>
    </citation>
    <scope>NUCLEOTIDE SEQUENCE [LARGE SCALE GENOMIC DNA]</scope>
    <source>
        <strain evidence="8">cv. Fuhuasheng</strain>
        <tissue evidence="7">Leaves</tissue>
    </source>
</reference>
<sequence>MAKVRDKLYVTVPSLFRCPISMDVMRSPVSLCTGVTYDRSSIQRWLESGHDTCPATMQVLPSKDFIPNLTLHRLIRLWLLSAAGEPSSPLETRISAASDRLRALLAGIQTDAEDFAASLSELAEFSRFSAENRRVLVSFPGFDSAITRALAGSRSRIEALENVIAVLDLVLRENGSSDSGGVERIRRSILDCREDCLAAIAFALENGSAKSKVASVRVLEFLAGDFQSKRWIAETRGLLSQLVKLLYDGTEELNGAVLSLLASVSVTQSAKAELVRSEIVKALSKTLQSGASSSSMAEKCLKMLAVVATCADGRAAMGGDLSCAAAVVERLAKAGKAATEDAVAVLWSLCCLCGNEKVRDEVAKRNGVAVVLLVMQRGCEGHVRSMCVDLIKVLRKIELPLALRLSYDTKTTHIKPC</sequence>
<dbReference type="CDD" id="cd16664">
    <property type="entry name" value="RING-Ubox_PUB"/>
    <property type="match status" value="1"/>
</dbReference>
<dbReference type="PROSITE" id="PS51698">
    <property type="entry name" value="U_BOX"/>
    <property type="match status" value="1"/>
</dbReference>
<dbReference type="OrthoDB" id="10064100at2759"/>
<keyword evidence="8" id="KW-1185">Reference proteome</keyword>
<comment type="catalytic activity">
    <reaction evidence="1 5">
        <text>S-ubiquitinyl-[E2 ubiquitin-conjugating enzyme]-L-cysteine + [acceptor protein]-L-lysine = [E2 ubiquitin-conjugating enzyme]-L-cysteine + N(6)-ubiquitinyl-[acceptor protein]-L-lysine.</text>
        <dbReference type="EC" id="2.3.2.27"/>
    </reaction>
</comment>
<dbReference type="PANTHER" id="PTHR22849">
    <property type="entry name" value="WDSAM1 PROTEIN"/>
    <property type="match status" value="1"/>
</dbReference>
<feature type="domain" description="U-box" evidence="6">
    <location>
        <begin position="11"/>
        <end position="85"/>
    </location>
</feature>
<evidence type="ECO:0000313" key="8">
    <source>
        <dbReference type="Proteomes" id="UP000289738"/>
    </source>
</evidence>
<gene>
    <name evidence="7" type="ORF">Ahy_A05g021866</name>
</gene>
<evidence type="ECO:0000256" key="5">
    <source>
        <dbReference type="RuleBase" id="RU369093"/>
    </source>
</evidence>
<dbReference type="InterPro" id="IPR003613">
    <property type="entry name" value="Ubox_domain"/>
</dbReference>
<organism evidence="7 8">
    <name type="scientific">Arachis hypogaea</name>
    <name type="common">Peanut</name>
    <dbReference type="NCBI Taxonomy" id="3818"/>
    <lineage>
        <taxon>Eukaryota</taxon>
        <taxon>Viridiplantae</taxon>
        <taxon>Streptophyta</taxon>
        <taxon>Embryophyta</taxon>
        <taxon>Tracheophyta</taxon>
        <taxon>Spermatophyta</taxon>
        <taxon>Magnoliopsida</taxon>
        <taxon>eudicotyledons</taxon>
        <taxon>Gunneridae</taxon>
        <taxon>Pentapetalae</taxon>
        <taxon>rosids</taxon>
        <taxon>fabids</taxon>
        <taxon>Fabales</taxon>
        <taxon>Fabaceae</taxon>
        <taxon>Papilionoideae</taxon>
        <taxon>50 kb inversion clade</taxon>
        <taxon>dalbergioids sensu lato</taxon>
        <taxon>Dalbergieae</taxon>
        <taxon>Pterocarpus clade</taxon>
        <taxon>Arachis</taxon>
    </lineage>
</organism>
<dbReference type="SUPFAM" id="SSF48371">
    <property type="entry name" value="ARM repeat"/>
    <property type="match status" value="1"/>
</dbReference>
<evidence type="ECO:0000256" key="3">
    <source>
        <dbReference type="ARBA" id="ARBA00022679"/>
    </source>
</evidence>
<evidence type="ECO:0000256" key="1">
    <source>
        <dbReference type="ARBA" id="ARBA00000900"/>
    </source>
</evidence>
<dbReference type="InterPro" id="IPR016024">
    <property type="entry name" value="ARM-type_fold"/>
</dbReference>
<dbReference type="SMART" id="SM00504">
    <property type="entry name" value="Ubox"/>
    <property type="match status" value="1"/>
</dbReference>
<evidence type="ECO:0000256" key="4">
    <source>
        <dbReference type="ARBA" id="ARBA00022786"/>
    </source>
</evidence>
<dbReference type="Gene3D" id="3.30.40.10">
    <property type="entry name" value="Zinc/RING finger domain, C3HC4 (zinc finger)"/>
    <property type="match status" value="1"/>
</dbReference>
<dbReference type="Pfam" id="PF04564">
    <property type="entry name" value="U-box"/>
    <property type="match status" value="1"/>
</dbReference>
<dbReference type="InterPro" id="IPR013083">
    <property type="entry name" value="Znf_RING/FYVE/PHD"/>
</dbReference>
<dbReference type="Gramene" id="arahy.Tifrunner.gnm2.ann2.Ah05g455800.1">
    <property type="protein sequence ID" value="arahy.Tifrunner.gnm2.ann2.Ah05g455800.1-CDS-1"/>
    <property type="gene ID" value="arahy.Tifrunner.gnm2.ann2.Ah05g455800"/>
</dbReference>
<keyword evidence="3 5" id="KW-0808">Transferase</keyword>
<dbReference type="InterPro" id="IPR045210">
    <property type="entry name" value="RING-Ubox_PUB"/>
</dbReference>
<dbReference type="InterPro" id="IPR045185">
    <property type="entry name" value="PUB22/23/24-like"/>
</dbReference>
<dbReference type="AlphaFoldDB" id="A0A445CYR2"/>
<comment type="function">
    <text evidence="5">Functions as an E3 ubiquitin ligase.</text>
</comment>
<dbReference type="EC" id="2.3.2.27" evidence="5"/>
<comment type="pathway">
    <text evidence="2 5">Protein modification; protein ubiquitination.</text>
</comment>
<dbReference type="PANTHER" id="PTHR22849:SF163">
    <property type="entry name" value="U-BOX DOMAIN-CONTAINING PROTEIN"/>
    <property type="match status" value="1"/>
</dbReference>
<evidence type="ECO:0000256" key="2">
    <source>
        <dbReference type="ARBA" id="ARBA00004906"/>
    </source>
</evidence>
<dbReference type="SUPFAM" id="SSF57850">
    <property type="entry name" value="RING/U-box"/>
    <property type="match status" value="1"/>
</dbReference>
<dbReference type="InterPro" id="IPR011989">
    <property type="entry name" value="ARM-like"/>
</dbReference>
<protein>
    <recommendedName>
        <fullName evidence="5 6">U-box domain-containing protein</fullName>
        <ecNumber evidence="5">2.3.2.27</ecNumber>
    </recommendedName>
    <alternativeName>
        <fullName evidence="5">RING-type E3 ubiquitin transferase PUB</fullName>
    </alternativeName>
</protein>
<dbReference type="FunFam" id="3.30.40.10:FF:000442">
    <property type="entry name" value="RING-type E3 ubiquitin transferase"/>
    <property type="match status" value="1"/>
</dbReference>
<dbReference type="SMR" id="A0A445CYR2"/>
<accession>A0A445CYR2</accession>
<dbReference type="EMBL" id="SDMP01000005">
    <property type="protein sequence ID" value="RYR56058.1"/>
    <property type="molecule type" value="Genomic_DNA"/>
</dbReference>
<dbReference type="Gene3D" id="1.25.10.10">
    <property type="entry name" value="Leucine-rich Repeat Variant"/>
    <property type="match status" value="1"/>
</dbReference>
<evidence type="ECO:0000259" key="6">
    <source>
        <dbReference type="PROSITE" id="PS51698"/>
    </source>
</evidence>